<feature type="coiled-coil region" evidence="16">
    <location>
        <begin position="216"/>
        <end position="243"/>
    </location>
</feature>
<dbReference type="SUPFAM" id="SSF69572">
    <property type="entry name" value="Activating enzymes of the ubiquitin-like proteins"/>
    <property type="match status" value="1"/>
</dbReference>
<keyword evidence="8 11" id="KW-0862">Zinc</keyword>
<evidence type="ECO:0000256" key="1">
    <source>
        <dbReference type="ARBA" id="ARBA00004123"/>
    </source>
</evidence>
<evidence type="ECO:0000256" key="7">
    <source>
        <dbReference type="ARBA" id="ARBA00022786"/>
    </source>
</evidence>
<evidence type="ECO:0000313" key="20">
    <source>
        <dbReference type="EMBL" id="CAG8659232.1"/>
    </source>
</evidence>
<dbReference type="GO" id="GO:0016740">
    <property type="term" value="F:transferase activity"/>
    <property type="evidence" value="ECO:0007669"/>
    <property type="project" value="UniProtKB-KW"/>
</dbReference>
<evidence type="ECO:0000256" key="6">
    <source>
        <dbReference type="ARBA" id="ARBA00022741"/>
    </source>
</evidence>
<dbReference type="FunFam" id="1.10.10.520:FF:000011">
    <property type="entry name" value="Ubiquitin-activating enzyme E1-like"/>
    <property type="match status" value="1"/>
</dbReference>
<dbReference type="Pfam" id="PF14732">
    <property type="entry name" value="UAE_UbL"/>
    <property type="match status" value="1"/>
</dbReference>
<accession>A0A9N9E435</accession>
<dbReference type="Gene3D" id="3.50.50.80">
    <property type="entry name" value="Ubiquitin-activating enzyme E1, inactive adenylation domain, subdomain 1"/>
    <property type="match status" value="1"/>
</dbReference>
<feature type="binding site" evidence="13">
    <location>
        <position position="52"/>
    </location>
    <ligand>
        <name>ATP</name>
        <dbReference type="ChEBI" id="CHEBI:30616"/>
    </ligand>
</feature>
<evidence type="ECO:0000256" key="8">
    <source>
        <dbReference type="ARBA" id="ARBA00022833"/>
    </source>
</evidence>
<evidence type="ECO:0000259" key="19">
    <source>
        <dbReference type="Pfam" id="PF14732"/>
    </source>
</evidence>
<feature type="binding site" evidence="13">
    <location>
        <position position="76"/>
    </location>
    <ligand>
        <name>ATP</name>
        <dbReference type="ChEBI" id="CHEBI:30616"/>
    </ligand>
</feature>
<dbReference type="InterPro" id="IPR035985">
    <property type="entry name" value="Ubiquitin-activating_enz"/>
</dbReference>
<dbReference type="PANTHER" id="PTHR10953">
    <property type="entry name" value="UBIQUITIN-ACTIVATING ENZYME E1"/>
    <property type="match status" value="1"/>
</dbReference>
<dbReference type="GO" id="GO:0016925">
    <property type="term" value="P:protein sumoylation"/>
    <property type="evidence" value="ECO:0007669"/>
    <property type="project" value="UniProtKB-UniRule"/>
</dbReference>
<evidence type="ECO:0000259" key="18">
    <source>
        <dbReference type="Pfam" id="PF10585"/>
    </source>
</evidence>
<reference evidence="20" key="1">
    <citation type="submission" date="2021-06" db="EMBL/GenBank/DDBJ databases">
        <authorList>
            <person name="Kallberg Y."/>
            <person name="Tangrot J."/>
            <person name="Rosling A."/>
        </authorList>
    </citation>
    <scope>NUCLEOTIDE SEQUENCE</scope>
    <source>
        <strain evidence="20">CL551</strain>
    </source>
</reference>
<evidence type="ECO:0000256" key="2">
    <source>
        <dbReference type="ARBA" id="ARBA00004718"/>
    </source>
</evidence>
<comment type="pathway">
    <text evidence="2 11">Protein modification; protein sumoylation.</text>
</comment>
<sequence length="615" mass="69665">MPRFSHVETILGSTTYEKISNCRVLMVGAGGIGCELLKNLVMSGFKQIELVDLDIIDLSNLNRQFLFQKQHIKKSKAQVARESALKFNPNVNIIAHRANIKDLQFNVEWFKSFDIVMNALDNLDARRHVNTMCLAADVPLVESGSEGYLGQVTVIKKGESECYECQPKPTQKTYPVCTIRSTPSIPIHCIVWAKNYLFGQLFGIPEDDEGLEQEIAEENAEEIANLKRETQELKNIRDAMGSEDYPKIVFQKVFKEDIDRLLTMEDMWKTRKPPVPLIYEDIEKLRDEMESHSSAAEDNHTLKDQRSWSLAENFTVFLDSVQRLSTRLLNEKKTNPNVSLIFDKDDADALDFVTATSNLRARVFGIEEKTKFQVKAMAGNIIPAIATTNAIVAGLIVMQAFKVLNGKINECQTVYCAPERRPLPILSESLMKPNPDCPICQNTHVTLKVNTKKVTLREFIEKVVQSQDEGGMDIGEASVEEGGRIIYDVDYVDNLDATFEQLKITDGKMVKVTPDDDGMKCPAIFAIYHKEKFEKPDTWFYVDGNPRKLIKHKHVEGSFISNSSQSNKRKLEDLEIDSQETLQARKRSALDEKVVVKDDDIIMTDEGAQELIVLD</sequence>
<evidence type="ECO:0000256" key="5">
    <source>
        <dbReference type="ARBA" id="ARBA00022723"/>
    </source>
</evidence>
<dbReference type="GO" id="GO:0046872">
    <property type="term" value="F:metal ion binding"/>
    <property type="evidence" value="ECO:0007669"/>
    <property type="project" value="UniProtKB-KW"/>
</dbReference>
<proteinExistence type="inferred from homology"/>
<dbReference type="InterPro" id="IPR028077">
    <property type="entry name" value="UAE_UbL_dom"/>
</dbReference>
<dbReference type="PIRSF" id="PIRSF039133">
    <property type="entry name" value="SUMO_E1B"/>
    <property type="match status" value="1"/>
</dbReference>
<dbReference type="CDD" id="cd01489">
    <property type="entry name" value="Uba2_SUMO"/>
    <property type="match status" value="1"/>
</dbReference>
<keyword evidence="7 11" id="KW-0833">Ubl conjugation pathway</keyword>
<evidence type="ECO:0000256" key="14">
    <source>
        <dbReference type="PIRSR" id="PIRSR039133-3"/>
    </source>
</evidence>
<comment type="subunit">
    <text evidence="11">Heterodimer.</text>
</comment>
<comment type="caution">
    <text evidence="20">The sequence shown here is derived from an EMBL/GenBank/DDBJ whole genome shotgun (WGS) entry which is preliminary data.</text>
</comment>
<name>A0A9N9E435_9GLOM</name>
<dbReference type="PROSITE" id="PS00865">
    <property type="entry name" value="UBIQUITIN_ACTIVAT_2"/>
    <property type="match status" value="1"/>
</dbReference>
<dbReference type="GO" id="GO:0005737">
    <property type="term" value="C:cytoplasm"/>
    <property type="evidence" value="ECO:0007669"/>
    <property type="project" value="TreeGrafter"/>
</dbReference>
<evidence type="ECO:0000256" key="12">
    <source>
        <dbReference type="PIRSR" id="PIRSR039133-1"/>
    </source>
</evidence>
<dbReference type="Pfam" id="PF00899">
    <property type="entry name" value="ThiF"/>
    <property type="match status" value="1"/>
</dbReference>
<evidence type="ECO:0000256" key="15">
    <source>
        <dbReference type="PROSITE-ProRule" id="PRU10132"/>
    </source>
</evidence>
<dbReference type="OrthoDB" id="10255449at2759"/>
<dbReference type="Proteomes" id="UP000789342">
    <property type="component" value="Unassembled WGS sequence"/>
</dbReference>
<feature type="active site" description="Glycyl thioester intermediate" evidence="12 15">
    <location>
        <position position="177"/>
    </location>
</feature>
<feature type="binding site" evidence="14">
    <location>
        <position position="437"/>
    </location>
    <ligand>
        <name>Zn(2+)</name>
        <dbReference type="ChEBI" id="CHEBI:29105"/>
    </ligand>
</feature>
<dbReference type="InterPro" id="IPR033127">
    <property type="entry name" value="UBQ-activ_enz_E1_Cys_AS"/>
</dbReference>
<dbReference type="GO" id="GO:0005524">
    <property type="term" value="F:ATP binding"/>
    <property type="evidence" value="ECO:0007669"/>
    <property type="project" value="UniProtKB-UniRule"/>
</dbReference>
<dbReference type="InterPro" id="IPR042449">
    <property type="entry name" value="Ub-E1_IAD_1"/>
</dbReference>
<dbReference type="InterPro" id="IPR000594">
    <property type="entry name" value="ThiF_NAD_FAD-bd"/>
</dbReference>
<dbReference type="FunFam" id="3.40.50.720:FF:000618">
    <property type="entry name" value="SUMO-activating enzyme subunit 2"/>
    <property type="match status" value="1"/>
</dbReference>
<gene>
    <name evidence="20" type="ORF">AMORRO_LOCUS10331</name>
</gene>
<organism evidence="20 21">
    <name type="scientific">Acaulospora morrowiae</name>
    <dbReference type="NCBI Taxonomy" id="94023"/>
    <lineage>
        <taxon>Eukaryota</taxon>
        <taxon>Fungi</taxon>
        <taxon>Fungi incertae sedis</taxon>
        <taxon>Mucoromycota</taxon>
        <taxon>Glomeromycotina</taxon>
        <taxon>Glomeromycetes</taxon>
        <taxon>Diversisporales</taxon>
        <taxon>Acaulosporaceae</taxon>
        <taxon>Acaulospora</taxon>
    </lineage>
</organism>
<evidence type="ECO:0000256" key="11">
    <source>
        <dbReference type="PIRNR" id="PIRNR039133"/>
    </source>
</evidence>
<keyword evidence="16" id="KW-0175">Coiled coil</keyword>
<feature type="binding site" evidence="14">
    <location>
        <position position="165"/>
    </location>
    <ligand>
        <name>Zn(2+)</name>
        <dbReference type="ChEBI" id="CHEBI:29105"/>
    </ligand>
</feature>
<dbReference type="Pfam" id="PF10585">
    <property type="entry name" value="UBA_E1_SCCH"/>
    <property type="match status" value="1"/>
</dbReference>
<evidence type="ECO:0000256" key="10">
    <source>
        <dbReference type="ARBA" id="ARBA00023242"/>
    </source>
</evidence>
<comment type="subcellular location">
    <subcellularLocation>
        <location evidence="1">Nucleus</location>
    </subcellularLocation>
</comment>
<evidence type="ECO:0000256" key="13">
    <source>
        <dbReference type="PIRSR" id="PIRSR039133-2"/>
    </source>
</evidence>
<evidence type="ECO:0000256" key="16">
    <source>
        <dbReference type="SAM" id="Coils"/>
    </source>
</evidence>
<dbReference type="InterPro" id="IPR030661">
    <property type="entry name" value="Uba2"/>
</dbReference>
<dbReference type="EMBL" id="CAJVPV010011247">
    <property type="protein sequence ID" value="CAG8659232.1"/>
    <property type="molecule type" value="Genomic_DNA"/>
</dbReference>
<dbReference type="PROSITE" id="PS51257">
    <property type="entry name" value="PROKAR_LIPOPROTEIN"/>
    <property type="match status" value="1"/>
</dbReference>
<evidence type="ECO:0000256" key="9">
    <source>
        <dbReference type="ARBA" id="ARBA00022840"/>
    </source>
</evidence>
<keyword evidence="10" id="KW-0539">Nucleus</keyword>
<dbReference type="FunFam" id="3.50.50.80:FF:000002">
    <property type="entry name" value="SUMO-activating enzyme subunit 2"/>
    <property type="match status" value="1"/>
</dbReference>
<keyword evidence="9 11" id="KW-0067">ATP-binding</keyword>
<feature type="binding site" evidence="13">
    <location>
        <begin position="121"/>
        <end position="126"/>
    </location>
    <ligand>
        <name>ATP</name>
        <dbReference type="ChEBI" id="CHEBI:30616"/>
    </ligand>
</feature>
<comment type="similarity">
    <text evidence="3 11">Belongs to the ubiquitin-activating E1 family.</text>
</comment>
<dbReference type="GO" id="GO:0019948">
    <property type="term" value="F:SUMO activating enzyme activity"/>
    <property type="evidence" value="ECO:0007669"/>
    <property type="project" value="UniProtKB-UniRule"/>
</dbReference>
<feature type="domain" description="Ubiquitin-activating enzyme SCCH" evidence="18">
    <location>
        <begin position="318"/>
        <end position="375"/>
    </location>
</feature>
<dbReference type="PANTHER" id="PTHR10953:SF5">
    <property type="entry name" value="SUMO-ACTIVATING ENZYME SUBUNIT 2"/>
    <property type="match status" value="1"/>
</dbReference>
<feature type="binding site" evidence="14">
    <location>
        <position position="440"/>
    </location>
    <ligand>
        <name>Zn(2+)</name>
        <dbReference type="ChEBI" id="CHEBI:29105"/>
    </ligand>
</feature>
<dbReference type="GO" id="GO:0031510">
    <property type="term" value="C:SUMO activating enzyme complex"/>
    <property type="evidence" value="ECO:0007669"/>
    <property type="project" value="UniProtKB-UniRule"/>
</dbReference>
<dbReference type="InterPro" id="IPR023318">
    <property type="entry name" value="Ub_act_enz_dom_a_sf"/>
</dbReference>
<dbReference type="InterPro" id="IPR045886">
    <property type="entry name" value="ThiF/MoeB/HesA"/>
</dbReference>
<dbReference type="Gene3D" id="1.10.10.520">
    <property type="entry name" value="Ubiquitin activating enzymes (Uba3). Chain: B, domain 2"/>
    <property type="match status" value="1"/>
</dbReference>
<evidence type="ECO:0000256" key="4">
    <source>
        <dbReference type="ARBA" id="ARBA00022679"/>
    </source>
</evidence>
<feature type="binding site" evidence="13">
    <location>
        <begin position="60"/>
        <end position="63"/>
    </location>
    <ligand>
        <name>ATP</name>
        <dbReference type="ChEBI" id="CHEBI:30616"/>
    </ligand>
</feature>
<dbReference type="Gene3D" id="3.10.290.20">
    <property type="entry name" value="Ubiquitin-like 2 activating enzyme e1b. Chain: B, domain 3"/>
    <property type="match status" value="1"/>
</dbReference>
<protein>
    <recommendedName>
        <fullName evidence="11">Ubiquitin-activating enzyme E1-like</fullName>
    </recommendedName>
</protein>
<keyword evidence="21" id="KW-1185">Reference proteome</keyword>
<feature type="binding site" evidence="13">
    <location>
        <begin position="28"/>
        <end position="33"/>
    </location>
    <ligand>
        <name>ATP</name>
        <dbReference type="ChEBI" id="CHEBI:30616"/>
    </ligand>
</feature>
<evidence type="ECO:0000259" key="17">
    <source>
        <dbReference type="Pfam" id="PF00899"/>
    </source>
</evidence>
<keyword evidence="4" id="KW-0808">Transferase</keyword>
<dbReference type="AlphaFoldDB" id="A0A9N9E435"/>
<feature type="domain" description="Ubiquitin/SUMO-activating enzyme ubiquitin-like" evidence="19">
    <location>
        <begin position="447"/>
        <end position="528"/>
    </location>
</feature>
<feature type="domain" description="THIF-type NAD/FAD binding fold" evidence="17">
    <location>
        <begin position="11"/>
        <end position="410"/>
    </location>
</feature>
<evidence type="ECO:0000256" key="3">
    <source>
        <dbReference type="ARBA" id="ARBA00005673"/>
    </source>
</evidence>
<feature type="binding site" evidence="14">
    <location>
        <position position="162"/>
    </location>
    <ligand>
        <name>Zn(2+)</name>
        <dbReference type="ChEBI" id="CHEBI:29105"/>
    </ligand>
</feature>
<keyword evidence="6 11" id="KW-0547">Nucleotide-binding</keyword>
<evidence type="ECO:0000313" key="21">
    <source>
        <dbReference type="Proteomes" id="UP000789342"/>
    </source>
</evidence>
<keyword evidence="5 11" id="KW-0479">Metal-binding</keyword>
<dbReference type="InterPro" id="IPR019572">
    <property type="entry name" value="UBA_E1_SCCH"/>
</dbReference>